<dbReference type="InterPro" id="IPR050371">
    <property type="entry name" value="Fungal_virulence_M36"/>
</dbReference>
<feature type="active site" evidence="10">
    <location>
        <position position="252"/>
    </location>
</feature>
<keyword evidence="9 12" id="KW-0865">Zymogen</keyword>
<proteinExistence type="inferred from homology"/>
<dbReference type="InterPro" id="IPR001842">
    <property type="entry name" value="Peptidase_M36"/>
</dbReference>
<accession>A0A4V1J170</accession>
<evidence type="ECO:0000256" key="2">
    <source>
        <dbReference type="ARBA" id="ARBA00006006"/>
    </source>
</evidence>
<dbReference type="Gene3D" id="1.10.390.10">
    <property type="entry name" value="Neutral Protease Domain 2"/>
    <property type="match status" value="1"/>
</dbReference>
<comment type="cofactor">
    <cofactor evidence="11">
        <name>Zn(2+)</name>
        <dbReference type="ChEBI" id="CHEBI:29105"/>
    </cofactor>
    <text evidence="11">Binds 1 zinc ion per subunit.</text>
</comment>
<feature type="binding site" evidence="11">
    <location>
        <position position="255"/>
    </location>
    <ligand>
        <name>Zn(2+)</name>
        <dbReference type="ChEBI" id="CHEBI:29105"/>
        <note>catalytic</note>
    </ligand>
</feature>
<feature type="binding site" evidence="11">
    <location>
        <position position="281"/>
    </location>
    <ligand>
        <name>Zn(2+)</name>
        <dbReference type="ChEBI" id="CHEBI:29105"/>
        <note>catalytic</note>
    </ligand>
</feature>
<feature type="region of interest" description="Disordered" evidence="13">
    <location>
        <begin position="107"/>
        <end position="132"/>
    </location>
</feature>
<evidence type="ECO:0000256" key="13">
    <source>
        <dbReference type="SAM" id="MobiDB-lite"/>
    </source>
</evidence>
<feature type="binding site" evidence="11">
    <location>
        <position position="251"/>
    </location>
    <ligand>
        <name>Zn(2+)</name>
        <dbReference type="ChEBI" id="CHEBI:29105"/>
        <note>catalytic</note>
    </ligand>
</feature>
<dbReference type="CDD" id="cd09596">
    <property type="entry name" value="M36"/>
    <property type="match status" value="1"/>
</dbReference>
<keyword evidence="15" id="KW-1185">Reference proteome</keyword>
<dbReference type="GO" id="GO:0005615">
    <property type="term" value="C:extracellular space"/>
    <property type="evidence" value="ECO:0007669"/>
    <property type="project" value="InterPro"/>
</dbReference>
<evidence type="ECO:0000256" key="6">
    <source>
        <dbReference type="ARBA" id="ARBA00022801"/>
    </source>
</evidence>
<keyword evidence="6 12" id="KW-0378">Hydrolase</keyword>
<keyword evidence="8 12" id="KW-0482">Metalloprotease</keyword>
<dbReference type="SUPFAM" id="SSF55486">
    <property type="entry name" value="Metalloproteases ('zincins'), catalytic domain"/>
    <property type="match status" value="1"/>
</dbReference>
<evidence type="ECO:0000256" key="7">
    <source>
        <dbReference type="ARBA" id="ARBA00022833"/>
    </source>
</evidence>
<dbReference type="GO" id="GO:0006508">
    <property type="term" value="P:proteolysis"/>
    <property type="evidence" value="ECO:0007669"/>
    <property type="project" value="UniProtKB-KW"/>
</dbReference>
<name>A0A4V1J170_9FUNG</name>
<comment type="subcellular location">
    <subcellularLocation>
        <location evidence="1 12">Secreted</location>
    </subcellularLocation>
</comment>
<keyword evidence="7 11" id="KW-0862">Zinc</keyword>
<dbReference type="Gene3D" id="3.10.170.10">
    <property type="match status" value="1"/>
</dbReference>
<feature type="non-terminal residue" evidence="14">
    <location>
        <position position="1"/>
    </location>
</feature>
<reference evidence="15" key="1">
    <citation type="journal article" date="2018" name="Nat. Microbiol.">
        <title>Leveraging single-cell genomics to expand the fungal tree of life.</title>
        <authorList>
            <person name="Ahrendt S.R."/>
            <person name="Quandt C.A."/>
            <person name="Ciobanu D."/>
            <person name="Clum A."/>
            <person name="Salamov A."/>
            <person name="Andreopoulos B."/>
            <person name="Cheng J.F."/>
            <person name="Woyke T."/>
            <person name="Pelin A."/>
            <person name="Henrissat B."/>
            <person name="Reynolds N.K."/>
            <person name="Benny G.L."/>
            <person name="Smith M.E."/>
            <person name="James T.Y."/>
            <person name="Grigoriev I.V."/>
        </authorList>
    </citation>
    <scope>NUCLEOTIDE SEQUENCE [LARGE SCALE GENOMIC DNA]</scope>
    <source>
        <strain evidence="15">Benny S71-1</strain>
    </source>
</reference>
<dbReference type="EMBL" id="KZ990497">
    <property type="protein sequence ID" value="RKP24029.1"/>
    <property type="molecule type" value="Genomic_DNA"/>
</dbReference>
<evidence type="ECO:0000313" key="14">
    <source>
        <dbReference type="EMBL" id="RKP24029.1"/>
    </source>
</evidence>
<sequence>LTNVPYALSPCPVRPAYLMVDQGRRLRLVWDIQTEMHDAWYNSHVDARSGQVLQLVDWVSDASAYRIYPLGTNDPNDGERQFVASPADKLASPLGWHKVDARHAYNDTRGNNVVASENHDGETGQWRRNYRPHGTMTKDGLTFDFPLSLKQDPSEYVDAAVTNLFYWNNVLHDLYYQYGFTEKAGNFQNNNLGRGGNGGDGVIASAQDGSGYNNANFATPPDGGHGKMRMYVWNVVKPYRDGDLEGGIITHEYTHGLSIRLTGGPDNSGCLGWGESGGMGEGWGDFVATWLRMRPDTTRTTDFTMGEYANGGHGIRRYPYSTNMTTNPETFAWMNKAGYWGVHAKGAVWAEMLYEMYWNLVDKHGFTTDIFSASPRYGNTLALQLVIDGMKLQPCRPSFTDARDAILLADRQLTNGENQCEIWKAFAKRGLGVGARLVGGTPWGGGKRKESYEVATECQ</sequence>
<dbReference type="PANTHER" id="PTHR33478">
    <property type="entry name" value="EXTRACELLULAR METALLOPROTEINASE MEP"/>
    <property type="match status" value="1"/>
</dbReference>
<dbReference type="GO" id="GO:0008270">
    <property type="term" value="F:zinc ion binding"/>
    <property type="evidence" value="ECO:0007669"/>
    <property type="project" value="InterPro"/>
</dbReference>
<protein>
    <recommendedName>
        <fullName evidence="12">Extracellular metalloproteinase</fullName>
        <ecNumber evidence="12">3.4.24.-</ecNumber>
    </recommendedName>
    <alternativeName>
        <fullName evidence="12">Fungalysin</fullName>
    </alternativeName>
</protein>
<dbReference type="InterPro" id="IPR027268">
    <property type="entry name" value="Peptidase_M4/M1_CTD_sf"/>
</dbReference>
<evidence type="ECO:0000256" key="5">
    <source>
        <dbReference type="ARBA" id="ARBA00022723"/>
    </source>
</evidence>
<dbReference type="Pfam" id="PF02128">
    <property type="entry name" value="Peptidase_M36"/>
    <property type="match status" value="1"/>
</dbReference>
<keyword evidence="3 12" id="KW-0964">Secreted</keyword>
<evidence type="ECO:0000256" key="12">
    <source>
        <dbReference type="RuleBase" id="RU364017"/>
    </source>
</evidence>
<comment type="similarity">
    <text evidence="2 12">Belongs to the peptidase M36 family.</text>
</comment>
<evidence type="ECO:0000256" key="9">
    <source>
        <dbReference type="ARBA" id="ARBA00023145"/>
    </source>
</evidence>
<evidence type="ECO:0000256" key="10">
    <source>
        <dbReference type="PIRSR" id="PIRSR601842-1"/>
    </source>
</evidence>
<evidence type="ECO:0000313" key="15">
    <source>
        <dbReference type="Proteomes" id="UP000278143"/>
    </source>
</evidence>
<dbReference type="Proteomes" id="UP000278143">
    <property type="component" value="Unassembled WGS sequence"/>
</dbReference>
<organism evidence="14 15">
    <name type="scientific">Syncephalis pseudoplumigaleata</name>
    <dbReference type="NCBI Taxonomy" id="1712513"/>
    <lineage>
        <taxon>Eukaryota</taxon>
        <taxon>Fungi</taxon>
        <taxon>Fungi incertae sedis</taxon>
        <taxon>Zoopagomycota</taxon>
        <taxon>Zoopagomycotina</taxon>
        <taxon>Zoopagomycetes</taxon>
        <taxon>Zoopagales</taxon>
        <taxon>Piptocephalidaceae</taxon>
        <taxon>Syncephalis</taxon>
    </lineage>
</organism>
<evidence type="ECO:0000256" key="11">
    <source>
        <dbReference type="PIRSR" id="PIRSR601842-2"/>
    </source>
</evidence>
<gene>
    <name evidence="14" type="ORF">SYNPS1DRAFT_17758</name>
</gene>
<dbReference type="OrthoDB" id="3227768at2759"/>
<keyword evidence="4 12" id="KW-0645">Protease</keyword>
<dbReference type="AlphaFoldDB" id="A0A4V1J170"/>
<evidence type="ECO:0000256" key="3">
    <source>
        <dbReference type="ARBA" id="ARBA00022525"/>
    </source>
</evidence>
<dbReference type="EC" id="3.4.24.-" evidence="12"/>
<evidence type="ECO:0000256" key="1">
    <source>
        <dbReference type="ARBA" id="ARBA00004613"/>
    </source>
</evidence>
<dbReference type="PRINTS" id="PR00999">
    <property type="entry name" value="FUNGALYSIN"/>
</dbReference>
<evidence type="ECO:0000256" key="8">
    <source>
        <dbReference type="ARBA" id="ARBA00023049"/>
    </source>
</evidence>
<feature type="binding site" evidence="11">
    <location>
        <position position="61"/>
    </location>
    <ligand>
        <name>Zn(2+)</name>
        <dbReference type="ChEBI" id="CHEBI:29105"/>
        <note>catalytic</note>
    </ligand>
</feature>
<keyword evidence="5 11" id="KW-0479">Metal-binding</keyword>
<evidence type="ECO:0000256" key="4">
    <source>
        <dbReference type="ARBA" id="ARBA00022670"/>
    </source>
</evidence>
<dbReference type="PANTHER" id="PTHR33478:SF1">
    <property type="entry name" value="EXTRACELLULAR METALLOPROTEINASE MEP"/>
    <property type="match status" value="1"/>
</dbReference>
<dbReference type="GO" id="GO:0004222">
    <property type="term" value="F:metalloendopeptidase activity"/>
    <property type="evidence" value="ECO:0007669"/>
    <property type="project" value="InterPro"/>
</dbReference>